<organism evidence="1 2">
    <name type="scientific">Acidisarcina polymorpha</name>
    <dbReference type="NCBI Taxonomy" id="2211140"/>
    <lineage>
        <taxon>Bacteria</taxon>
        <taxon>Pseudomonadati</taxon>
        <taxon>Acidobacteriota</taxon>
        <taxon>Terriglobia</taxon>
        <taxon>Terriglobales</taxon>
        <taxon>Acidobacteriaceae</taxon>
        <taxon>Acidisarcina</taxon>
    </lineage>
</organism>
<dbReference type="KEGG" id="abas:ACPOL_6574"/>
<dbReference type="Proteomes" id="UP000253606">
    <property type="component" value="Chromosome"/>
</dbReference>
<evidence type="ECO:0000313" key="2">
    <source>
        <dbReference type="Proteomes" id="UP000253606"/>
    </source>
</evidence>
<accession>A0A2Z5G933</accession>
<gene>
    <name evidence="1" type="ORF">ACPOL_6574</name>
</gene>
<dbReference type="AlphaFoldDB" id="A0A2Z5G933"/>
<evidence type="ECO:0000313" key="1">
    <source>
        <dbReference type="EMBL" id="AXC15792.1"/>
    </source>
</evidence>
<dbReference type="EMBL" id="CP030840">
    <property type="protein sequence ID" value="AXC15792.1"/>
    <property type="molecule type" value="Genomic_DNA"/>
</dbReference>
<protein>
    <submittedName>
        <fullName evidence="1">Uncharacterized protein</fullName>
    </submittedName>
</protein>
<proteinExistence type="predicted"/>
<sequence length="40" mass="4717">MNVTAFQPTLIRRQCPLEELFINPVIAKEPWSFGKGERWI</sequence>
<name>A0A2Z5G933_9BACT</name>
<keyword evidence="2" id="KW-1185">Reference proteome</keyword>
<reference evidence="1 2" key="1">
    <citation type="journal article" date="2018" name="Front. Microbiol.">
        <title>Hydrolytic Capabilities as a Key to Environmental Success: Chitinolytic and Cellulolytic Acidobacteria From Acidic Sub-arctic Soils and Boreal Peatlands.</title>
        <authorList>
            <person name="Belova S.E."/>
            <person name="Ravin N.V."/>
            <person name="Pankratov T.A."/>
            <person name="Rakitin A.L."/>
            <person name="Ivanova A.A."/>
            <person name="Beletsky A.V."/>
            <person name="Mardanov A.V."/>
            <person name="Sinninghe Damste J.S."/>
            <person name="Dedysh S.N."/>
        </authorList>
    </citation>
    <scope>NUCLEOTIDE SEQUENCE [LARGE SCALE GENOMIC DNA]</scope>
    <source>
        <strain evidence="1 2">SBC82</strain>
    </source>
</reference>